<name>A0A7N2LHT2_QUELO</name>
<evidence type="ECO:0000256" key="1">
    <source>
        <dbReference type="ARBA" id="ARBA00022801"/>
    </source>
</evidence>
<dbReference type="CDD" id="cd00519">
    <property type="entry name" value="Lipase_3"/>
    <property type="match status" value="1"/>
</dbReference>
<dbReference type="AlphaFoldDB" id="A0A7N2LHT2"/>
<dbReference type="InParanoid" id="A0A7N2LHT2"/>
<dbReference type="EMBL" id="LRBV02000004">
    <property type="status" value="NOT_ANNOTATED_CDS"/>
    <property type="molecule type" value="Genomic_DNA"/>
</dbReference>
<sequence>MVCTTVSIPTSPVATTTKDIFKEHNGLHRSLSSKDLHNRATGIRRSYSDNHLCYSVNHIQATATQPEQKNSRSMGIFPFQLSGSIIPNSVRSFLFDPETSKGMNVVEKDMNIKENSVNSSEGEERKRLNWVERLLELRSHWRDRQQKESVDKDEACEGDDIVPWSDTKLFSKLAFLSNMAYVIPEIEKKAEAAVIKAKLDEDSTRVPEIASINIDASSQKAVDFEKKCPIHPSVAYEIAASAASYVQFSPKGLLCPGPESKEGNGEASFETEGQPQEEGESSTRLYKSEVAAYMAASTMTVVVAAGEREKLEAARVLQSLHSSPCEWFVCDDLSTYTRCFVIQGSDSLASWQANLFFEPTKSEGTDVLVHRGIYEAAKGIYEQYMPEIIEHMNKYGDRAKLQFTGHSLGGSLSLLVNLMLLTRKVVKPSHLRPVVTFGSPFVFCGGQNLLDELGLDESNIHCVMMHRDIVPRAFSCNYPDHVASLLKRLNGSFRSHSCLIKNKLLYSPLGKLFILQPDEKSSPAHPLLPPDSALYILEKTQIGYSTSALRAFLNCPHPLETLGDPTAYGSEGTICRDHDSSNYLKAVNGVLRQRSKMVVRKVREQRNLLWPLLTSPSHTHGTTRVIGAKAV</sequence>
<dbReference type="InterPro" id="IPR002921">
    <property type="entry name" value="Fungal_lipase-type"/>
</dbReference>
<dbReference type="InterPro" id="IPR029058">
    <property type="entry name" value="AB_hydrolase_fold"/>
</dbReference>
<accession>A0A7N2LHT2</accession>
<dbReference type="InterPro" id="IPR043367">
    <property type="entry name" value="PLIP1/2/3"/>
</dbReference>
<dbReference type="GO" id="GO:0006629">
    <property type="term" value="P:lipid metabolic process"/>
    <property type="evidence" value="ECO:0007669"/>
    <property type="project" value="InterPro"/>
</dbReference>
<reference evidence="4" key="2">
    <citation type="submission" date="2021-01" db="UniProtKB">
        <authorList>
            <consortium name="EnsemblPlants"/>
        </authorList>
    </citation>
    <scope>IDENTIFICATION</scope>
</reference>
<dbReference type="PANTHER" id="PTHR46483:SF1">
    <property type="entry name" value="PHOSPHOLIPASE A1 PLIP1, CHLOROPLASTIC"/>
    <property type="match status" value="1"/>
</dbReference>
<evidence type="ECO:0000313" key="4">
    <source>
        <dbReference type="EnsemblPlants" id="QL04p056579:mrna"/>
    </source>
</evidence>
<keyword evidence="1" id="KW-0378">Hydrolase</keyword>
<dbReference type="FunCoup" id="A0A7N2LHT2">
    <property type="interactions" value="399"/>
</dbReference>
<dbReference type="Proteomes" id="UP000594261">
    <property type="component" value="Chromosome 4"/>
</dbReference>
<feature type="domain" description="Fungal lipase-type" evidence="3">
    <location>
        <begin position="340"/>
        <end position="477"/>
    </location>
</feature>
<dbReference type="EnsemblPlants" id="QL04p056579:mrna">
    <property type="protein sequence ID" value="QL04p056579:mrna"/>
    <property type="gene ID" value="QL04p056579"/>
</dbReference>
<dbReference type="Gramene" id="QL04p056579:mrna">
    <property type="protein sequence ID" value="QL04p056579:mrna"/>
    <property type="gene ID" value="QL04p056579"/>
</dbReference>
<reference evidence="4 5" key="1">
    <citation type="journal article" date="2016" name="G3 (Bethesda)">
        <title>First Draft Assembly and Annotation of the Genome of a California Endemic Oak Quercus lobata Nee (Fagaceae).</title>
        <authorList>
            <person name="Sork V.L."/>
            <person name="Fitz-Gibbon S.T."/>
            <person name="Puiu D."/>
            <person name="Crepeau M."/>
            <person name="Gugger P.F."/>
            <person name="Sherman R."/>
            <person name="Stevens K."/>
            <person name="Langley C.H."/>
            <person name="Pellegrini M."/>
            <person name="Salzberg S.L."/>
        </authorList>
    </citation>
    <scope>NUCLEOTIDE SEQUENCE [LARGE SCALE GENOMIC DNA]</scope>
    <source>
        <strain evidence="4 5">cv. SW786</strain>
    </source>
</reference>
<evidence type="ECO:0000256" key="2">
    <source>
        <dbReference type="SAM" id="MobiDB-lite"/>
    </source>
</evidence>
<proteinExistence type="predicted"/>
<dbReference type="Pfam" id="PF01764">
    <property type="entry name" value="Lipase_3"/>
    <property type="match status" value="1"/>
</dbReference>
<dbReference type="GO" id="GO:0008970">
    <property type="term" value="F:phospholipase A1 activity"/>
    <property type="evidence" value="ECO:0007669"/>
    <property type="project" value="InterPro"/>
</dbReference>
<keyword evidence="5" id="KW-1185">Reference proteome</keyword>
<protein>
    <recommendedName>
        <fullName evidence="3">Fungal lipase-type domain-containing protein</fullName>
    </recommendedName>
</protein>
<evidence type="ECO:0000259" key="3">
    <source>
        <dbReference type="Pfam" id="PF01764"/>
    </source>
</evidence>
<dbReference type="SUPFAM" id="SSF53474">
    <property type="entry name" value="alpha/beta-Hydrolases"/>
    <property type="match status" value="1"/>
</dbReference>
<dbReference type="Gene3D" id="3.40.50.1820">
    <property type="entry name" value="alpha/beta hydrolase"/>
    <property type="match status" value="1"/>
</dbReference>
<organism evidence="4 5">
    <name type="scientific">Quercus lobata</name>
    <name type="common">Valley oak</name>
    <dbReference type="NCBI Taxonomy" id="97700"/>
    <lineage>
        <taxon>Eukaryota</taxon>
        <taxon>Viridiplantae</taxon>
        <taxon>Streptophyta</taxon>
        <taxon>Embryophyta</taxon>
        <taxon>Tracheophyta</taxon>
        <taxon>Spermatophyta</taxon>
        <taxon>Magnoliopsida</taxon>
        <taxon>eudicotyledons</taxon>
        <taxon>Gunneridae</taxon>
        <taxon>Pentapetalae</taxon>
        <taxon>rosids</taxon>
        <taxon>fabids</taxon>
        <taxon>Fagales</taxon>
        <taxon>Fagaceae</taxon>
        <taxon>Quercus</taxon>
    </lineage>
</organism>
<dbReference type="OMA" id="CKNRIRA"/>
<feature type="region of interest" description="Disordered" evidence="2">
    <location>
        <begin position="257"/>
        <end position="282"/>
    </location>
</feature>
<dbReference type="PANTHER" id="PTHR46483">
    <property type="entry name" value="PHOSPHOLIPASE A1 PLIP2, CHLOROPLASTIC"/>
    <property type="match status" value="1"/>
</dbReference>
<evidence type="ECO:0000313" key="5">
    <source>
        <dbReference type="Proteomes" id="UP000594261"/>
    </source>
</evidence>